<keyword evidence="1" id="KW-0812">Transmembrane</keyword>
<dbReference type="PATRIC" id="fig|1566026.4.peg.1157"/>
<dbReference type="Proteomes" id="UP000036908">
    <property type="component" value="Unassembled WGS sequence"/>
</dbReference>
<keyword evidence="4" id="KW-1185">Reference proteome</keyword>
<dbReference type="InterPro" id="IPR051474">
    <property type="entry name" value="Anti-sigma-K/W_factor"/>
</dbReference>
<dbReference type="InterPro" id="IPR018764">
    <property type="entry name" value="RskA_C"/>
</dbReference>
<feature type="transmembrane region" description="Helical" evidence="1">
    <location>
        <begin position="100"/>
        <end position="120"/>
    </location>
</feature>
<evidence type="ECO:0000313" key="3">
    <source>
        <dbReference type="EMBL" id="KOF01899.1"/>
    </source>
</evidence>
<accession>A0A0L8AHM2</accession>
<dbReference type="OrthoDB" id="1420916at2"/>
<proteinExistence type="predicted"/>
<keyword evidence="1" id="KW-1133">Transmembrane helix</keyword>
<dbReference type="PANTHER" id="PTHR37461">
    <property type="entry name" value="ANTI-SIGMA-K FACTOR RSKA"/>
    <property type="match status" value="1"/>
</dbReference>
<dbReference type="Pfam" id="PF10099">
    <property type="entry name" value="RskA_C"/>
    <property type="match status" value="1"/>
</dbReference>
<protein>
    <recommendedName>
        <fullName evidence="2">Anti-sigma K factor RskA C-terminal domain-containing protein</fullName>
    </recommendedName>
</protein>
<evidence type="ECO:0000259" key="2">
    <source>
        <dbReference type="Pfam" id="PF10099"/>
    </source>
</evidence>
<dbReference type="RefSeq" id="WP_053224416.1">
    <property type="nucleotide sequence ID" value="NZ_JSVA01000017.1"/>
</dbReference>
<gene>
    <name evidence="3" type="ORF">OB69_14240</name>
</gene>
<dbReference type="EMBL" id="JSVA01000017">
    <property type="protein sequence ID" value="KOF01899.1"/>
    <property type="molecule type" value="Genomic_DNA"/>
</dbReference>
<feature type="domain" description="Anti-sigma K factor RskA C-terminal" evidence="2">
    <location>
        <begin position="103"/>
        <end position="258"/>
    </location>
</feature>
<sequence>MNIQEYIASGILESYWAGELSDEEMQKVDAMAVRYPEIAAELDELRNVLINLANSQAGAGDSTVLDFVTSTIRDEEKEAFLRAIEEPETQIKKITVIPRWITAAAVLLFLSIAFNVYFFLRMQSAKDDVRRIAAENSKMAYKIESTQQELDYAELRVAHFLNDDNIHVRLDGSELSPKSFANVFWNKNTNAVFISVDNLPEPPKGHQYQLWAIKPGQAPIDAGIFDHNQLVQELKVIKGEVQAFAITLEEQGGTPVATVDQTYARGFLKKS</sequence>
<comment type="caution">
    <text evidence="3">The sequence shown here is derived from an EMBL/GenBank/DDBJ whole genome shotgun (WGS) entry which is preliminary data.</text>
</comment>
<evidence type="ECO:0000313" key="4">
    <source>
        <dbReference type="Proteomes" id="UP000036908"/>
    </source>
</evidence>
<dbReference type="GO" id="GO:0016989">
    <property type="term" value="F:sigma factor antagonist activity"/>
    <property type="evidence" value="ECO:0007669"/>
    <property type="project" value="TreeGrafter"/>
</dbReference>
<evidence type="ECO:0000256" key="1">
    <source>
        <dbReference type="SAM" id="Phobius"/>
    </source>
</evidence>
<keyword evidence="1" id="KW-0472">Membrane</keyword>
<dbReference type="AlphaFoldDB" id="A0A0L8AHM2"/>
<dbReference type="PANTHER" id="PTHR37461:SF1">
    <property type="entry name" value="ANTI-SIGMA-K FACTOR RSKA"/>
    <property type="match status" value="1"/>
</dbReference>
<name>A0A0L8AHM2_9BACT</name>
<dbReference type="GO" id="GO:0005886">
    <property type="term" value="C:plasma membrane"/>
    <property type="evidence" value="ECO:0007669"/>
    <property type="project" value="InterPro"/>
</dbReference>
<dbReference type="GO" id="GO:0006417">
    <property type="term" value="P:regulation of translation"/>
    <property type="evidence" value="ECO:0007669"/>
    <property type="project" value="TreeGrafter"/>
</dbReference>
<organism evidence="3 4">
    <name type="scientific">Roseivirga seohaensis subsp. aquiponti</name>
    <dbReference type="NCBI Taxonomy" id="1566026"/>
    <lineage>
        <taxon>Bacteria</taxon>
        <taxon>Pseudomonadati</taxon>
        <taxon>Bacteroidota</taxon>
        <taxon>Cytophagia</taxon>
        <taxon>Cytophagales</taxon>
        <taxon>Roseivirgaceae</taxon>
        <taxon>Roseivirga</taxon>
    </lineage>
</organism>
<reference evidence="4" key="1">
    <citation type="submission" date="2014-11" db="EMBL/GenBank/DDBJ databases">
        <title>Genome sequencing of Roseivirga sp. D-25.</title>
        <authorList>
            <person name="Selvaratnam C."/>
            <person name="Thevarajoo S."/>
            <person name="Goh K.M."/>
            <person name="Eee R."/>
            <person name="Chan K.-G."/>
            <person name="Chong C.S."/>
        </authorList>
    </citation>
    <scope>NUCLEOTIDE SEQUENCE [LARGE SCALE GENOMIC DNA]</scope>
    <source>
        <strain evidence="4">D-25</strain>
    </source>
</reference>